<evidence type="ECO:0000313" key="5">
    <source>
        <dbReference type="Proteomes" id="UP000217289"/>
    </source>
</evidence>
<feature type="coiled-coil region" evidence="1">
    <location>
        <begin position="28"/>
        <end position="72"/>
    </location>
</feature>
<keyword evidence="1" id="KW-0175">Coiled coil</keyword>
<organism evidence="4 5">
    <name type="scientific">Melittangium boletus DSM 14713</name>
    <dbReference type="NCBI Taxonomy" id="1294270"/>
    <lineage>
        <taxon>Bacteria</taxon>
        <taxon>Pseudomonadati</taxon>
        <taxon>Myxococcota</taxon>
        <taxon>Myxococcia</taxon>
        <taxon>Myxococcales</taxon>
        <taxon>Cystobacterineae</taxon>
        <taxon>Archangiaceae</taxon>
        <taxon>Melittangium</taxon>
    </lineage>
</organism>
<evidence type="ECO:0000256" key="2">
    <source>
        <dbReference type="SAM" id="MobiDB-lite"/>
    </source>
</evidence>
<gene>
    <name evidence="4" type="ORF">MEBOL_002687</name>
</gene>
<feature type="region of interest" description="Disordered" evidence="2">
    <location>
        <begin position="372"/>
        <end position="397"/>
    </location>
</feature>
<reference evidence="4 5" key="1">
    <citation type="submission" date="2017-06" db="EMBL/GenBank/DDBJ databases">
        <authorList>
            <person name="Kim H.J."/>
            <person name="Triplett B.A."/>
        </authorList>
    </citation>
    <scope>NUCLEOTIDE SEQUENCE [LARGE SCALE GENOMIC DNA]</scope>
    <source>
        <strain evidence="4 5">DSM 14713</strain>
    </source>
</reference>
<dbReference type="Proteomes" id="UP000217289">
    <property type="component" value="Chromosome"/>
</dbReference>
<keyword evidence="5" id="KW-1185">Reference proteome</keyword>
<dbReference type="AlphaFoldDB" id="A0A250IDE1"/>
<sequence>MEAGNPSSAQKKPSEWGHFTKRALWVRLQGLDADLRILRARRNELSKDGPDLEELEARLVRAKEYAEQSSKRPYRPVDEIWALVHGIEADRLLLMPLDLLPSEVLALEEQFRRKIEEPVAREVWLGQDKNSGPLYQTAKLVKELAFQETLSPNQQQELRLARYELWTARHLVNRHAEKYSRQRSLNMQLRVMSGGLLLAAFFLSFCFNLPQSLYTTLTSRTSEEKIWPLNGILSIALLGVAGAIVANLLSVNPVLSAHGLSNRTQLFGYCLFIKPALGAFAALLVFVLAQSQLLFSIESSGNEPPQARPPNAQQTLSPQYRPPLQIQLGSQRALAYTYIVFFIAIGFSAEKFLGSTMDRVMSKLFVLSEKEEHSPGIPPTTPAPGASRPAFWRRAEA</sequence>
<protein>
    <submittedName>
        <fullName evidence="4">Uncharacterized protein</fullName>
    </submittedName>
</protein>
<accession>A0A250IDE1</accession>
<dbReference type="EMBL" id="CP022163">
    <property type="protein sequence ID" value="ATB29238.1"/>
    <property type="molecule type" value="Genomic_DNA"/>
</dbReference>
<keyword evidence="3" id="KW-0472">Membrane</keyword>
<dbReference type="RefSeq" id="WP_095977828.1">
    <property type="nucleotide sequence ID" value="NZ_CP022163.1"/>
</dbReference>
<feature type="transmembrane region" description="Helical" evidence="3">
    <location>
        <begin position="266"/>
        <end position="289"/>
    </location>
</feature>
<dbReference type="OrthoDB" id="5525238at2"/>
<keyword evidence="3" id="KW-1133">Transmembrane helix</keyword>
<name>A0A250IDE1_9BACT</name>
<evidence type="ECO:0000313" key="4">
    <source>
        <dbReference type="EMBL" id="ATB29238.1"/>
    </source>
</evidence>
<feature type="transmembrane region" description="Helical" evidence="3">
    <location>
        <begin position="191"/>
        <end position="211"/>
    </location>
</feature>
<feature type="transmembrane region" description="Helical" evidence="3">
    <location>
        <begin position="231"/>
        <end position="254"/>
    </location>
</feature>
<keyword evidence="3" id="KW-0812">Transmembrane</keyword>
<proteinExistence type="predicted"/>
<evidence type="ECO:0000256" key="1">
    <source>
        <dbReference type="SAM" id="Coils"/>
    </source>
</evidence>
<dbReference type="KEGG" id="mbd:MEBOL_002687"/>
<evidence type="ECO:0000256" key="3">
    <source>
        <dbReference type="SAM" id="Phobius"/>
    </source>
</evidence>
<feature type="transmembrane region" description="Helical" evidence="3">
    <location>
        <begin position="333"/>
        <end position="353"/>
    </location>
</feature>